<dbReference type="Proteomes" id="UP000316304">
    <property type="component" value="Unassembled WGS sequence"/>
</dbReference>
<dbReference type="SUPFAM" id="SSF46689">
    <property type="entry name" value="Homeodomain-like"/>
    <property type="match status" value="1"/>
</dbReference>
<organism evidence="2 3">
    <name type="scientific">Novipirellula galeiformis</name>
    <dbReference type="NCBI Taxonomy" id="2528004"/>
    <lineage>
        <taxon>Bacteria</taxon>
        <taxon>Pseudomonadati</taxon>
        <taxon>Planctomycetota</taxon>
        <taxon>Planctomycetia</taxon>
        <taxon>Pirellulales</taxon>
        <taxon>Pirellulaceae</taxon>
        <taxon>Novipirellula</taxon>
    </lineage>
</organism>
<keyword evidence="3" id="KW-1185">Reference proteome</keyword>
<reference evidence="2 3" key="1">
    <citation type="submission" date="2019-02" db="EMBL/GenBank/DDBJ databases">
        <title>Deep-cultivation of Planctomycetes and their phenomic and genomic characterization uncovers novel biology.</title>
        <authorList>
            <person name="Wiegand S."/>
            <person name="Jogler M."/>
            <person name="Boedeker C."/>
            <person name="Pinto D."/>
            <person name="Vollmers J."/>
            <person name="Rivas-Marin E."/>
            <person name="Kohn T."/>
            <person name="Peeters S.H."/>
            <person name="Heuer A."/>
            <person name="Rast P."/>
            <person name="Oberbeckmann S."/>
            <person name="Bunk B."/>
            <person name="Jeske O."/>
            <person name="Meyerdierks A."/>
            <person name="Storesund J.E."/>
            <person name="Kallscheuer N."/>
            <person name="Luecker S."/>
            <person name="Lage O.M."/>
            <person name="Pohl T."/>
            <person name="Merkel B.J."/>
            <person name="Hornburger P."/>
            <person name="Mueller R.-W."/>
            <person name="Bruemmer F."/>
            <person name="Labrenz M."/>
            <person name="Spormann A.M."/>
            <person name="Op Den Camp H."/>
            <person name="Overmann J."/>
            <person name="Amann R."/>
            <person name="Jetten M.S.M."/>
            <person name="Mascher T."/>
            <person name="Medema M.H."/>
            <person name="Devos D.P."/>
            <person name="Kaster A.-K."/>
            <person name="Ovreas L."/>
            <person name="Rohde M."/>
            <person name="Galperin M.Y."/>
            <person name="Jogler C."/>
        </authorList>
    </citation>
    <scope>NUCLEOTIDE SEQUENCE [LARGE SCALE GENOMIC DNA]</scope>
    <source>
        <strain evidence="2 3">Pla52o</strain>
    </source>
</reference>
<dbReference type="Pfam" id="PF13276">
    <property type="entry name" value="HTH_21"/>
    <property type="match status" value="1"/>
</dbReference>
<name>A0A5C6CDN0_9BACT</name>
<sequence>MQELQQKFDVSERRACRVLDQPRSSQRFEGKPKDEDERLTKRILQFVRERPRWGYRRICQLLRLDGETINMKKMYRLWKAAGLKVPQKRRKKRATGVRGNACDVKAAAFVHDVWTWDFVQSSTLDGRTIRFLNIVDEYTRQCLMIKVGRSITSEDAIDTLAELFAMHGVPKRLRCDNGPEFISTAIKQWLATIGVEILYIEPGSPWQNGVCESFNSRLREEYLHQTDLINEADARLKVRAWREDFNTRRPHSSLGYLTPTEFASRSAASVRPTASLQQHCEFPLSVS</sequence>
<gene>
    <name evidence="2" type="ORF">Pla52o_25270</name>
</gene>
<proteinExistence type="predicted"/>
<dbReference type="GO" id="GO:0015074">
    <property type="term" value="P:DNA integration"/>
    <property type="evidence" value="ECO:0007669"/>
    <property type="project" value="InterPro"/>
</dbReference>
<dbReference type="SUPFAM" id="SSF53098">
    <property type="entry name" value="Ribonuclease H-like"/>
    <property type="match status" value="1"/>
</dbReference>
<dbReference type="PANTHER" id="PTHR47515:SF1">
    <property type="entry name" value="BLR2054 PROTEIN"/>
    <property type="match status" value="1"/>
</dbReference>
<dbReference type="InterPro" id="IPR009057">
    <property type="entry name" value="Homeodomain-like_sf"/>
</dbReference>
<dbReference type="PANTHER" id="PTHR47515">
    <property type="entry name" value="LOW CALCIUM RESPONSE LOCUS PROTEIN T"/>
    <property type="match status" value="1"/>
</dbReference>
<dbReference type="EMBL" id="SJPT01000004">
    <property type="protein sequence ID" value="TWU22993.1"/>
    <property type="molecule type" value="Genomic_DNA"/>
</dbReference>
<comment type="caution">
    <text evidence="2">The sequence shown here is derived from an EMBL/GenBank/DDBJ whole genome shotgun (WGS) entry which is preliminary data.</text>
</comment>
<dbReference type="AlphaFoldDB" id="A0A5C6CDN0"/>
<evidence type="ECO:0000313" key="3">
    <source>
        <dbReference type="Proteomes" id="UP000316304"/>
    </source>
</evidence>
<dbReference type="NCBIfam" id="NF033516">
    <property type="entry name" value="transpos_IS3"/>
    <property type="match status" value="1"/>
</dbReference>
<dbReference type="Gene3D" id="3.30.420.10">
    <property type="entry name" value="Ribonuclease H-like superfamily/Ribonuclease H"/>
    <property type="match status" value="1"/>
</dbReference>
<dbReference type="InterPro" id="IPR025948">
    <property type="entry name" value="HTH-like_dom"/>
</dbReference>
<dbReference type="InterPro" id="IPR012337">
    <property type="entry name" value="RNaseH-like_sf"/>
</dbReference>
<dbReference type="InterPro" id="IPR001584">
    <property type="entry name" value="Integrase_cat-core"/>
</dbReference>
<dbReference type="Pfam" id="PF13683">
    <property type="entry name" value="rve_3"/>
    <property type="match status" value="1"/>
</dbReference>
<dbReference type="GO" id="GO:0003676">
    <property type="term" value="F:nucleic acid binding"/>
    <property type="evidence" value="ECO:0007669"/>
    <property type="project" value="InterPro"/>
</dbReference>
<dbReference type="InterPro" id="IPR036397">
    <property type="entry name" value="RNaseH_sf"/>
</dbReference>
<accession>A0A5C6CDN0</accession>
<evidence type="ECO:0000313" key="2">
    <source>
        <dbReference type="EMBL" id="TWU22993.1"/>
    </source>
</evidence>
<dbReference type="InterPro" id="IPR048020">
    <property type="entry name" value="Transpos_IS3"/>
</dbReference>
<feature type="domain" description="Integrase catalytic" evidence="1">
    <location>
        <begin position="104"/>
        <end position="267"/>
    </location>
</feature>
<protein>
    <submittedName>
        <fullName evidence="2">IS2 transposase TnpB</fullName>
    </submittedName>
</protein>
<evidence type="ECO:0000259" key="1">
    <source>
        <dbReference type="PROSITE" id="PS50994"/>
    </source>
</evidence>
<dbReference type="PROSITE" id="PS50994">
    <property type="entry name" value="INTEGRASE"/>
    <property type="match status" value="1"/>
</dbReference>